<sequence length="715" mass="76419">MCSVVRRSFSVQPTSLRVIPSFAEHRMMKDVSQSGLYSNIVSADQGGGCMLVMHPVLAASTKTEHIMSRYRPIAPKPVAKGEGAADQADTHSISSVSADNSTTKSSTGTEYRKRSRKRPPDGKSSGAGKKTRGGKSMAGSMTGKSGVVEGCNLDFQPPGYNLTPIFPGAVARTLGHDGFQRFQESFENTQSGVSVSLSLSAKSPPQEVCNEQGVSGSFNTPLRCGRDDLGLKIGASNADGPEKDLGFMERAAATTPPSLLSGEHSNTVLRRESNFFGGPSASTSFGADSDQVCSRLFERTTAANTHSLFSADRSNTAFRRESFFGCPSLSSSHCADSEVCSAENAADSRKENIVTLSLLPTTPCFLNTRSSSSNATSSLARSDIRWSSGREATQSSGDLNTSLTMSSKGRWSDESTTLGGSAGAPESFRPLKDRTQEASQGDSGVQVVDAYYLEQRHGGSSEAVMLTDELDRRVLWVNSAFKRLSNERMSSRMQAIGPYIDPLGIRTQLAYLSFQPPFPAPKCKAVLWGFLKKFIMHEGVAHKPSNLFDGQAKAIAPQATVIAPQPVRAVGSTITVESVDYLDPHAAAFTEGVESVRESLDKGDMPSVITDLSFRVRWVNTAYKRLVGQPKCSWLASTVGGTSDGEDSPASHRLAGDVLLICDGSQLPDGIAAFTCRVGIKWSHQGDHCATGVTSEVVRLEDETGGGLYVWGFDI</sequence>
<evidence type="ECO:0000313" key="4">
    <source>
        <dbReference type="EnsemblPlants" id="Pp3c7_20380V3.1"/>
    </source>
</evidence>
<proteinExistence type="predicted"/>
<feature type="region of interest" description="Disordered" evidence="1">
    <location>
        <begin position="383"/>
        <end position="442"/>
    </location>
</feature>
<name>A0A2K1KCB7_PHYPA</name>
<evidence type="ECO:0000313" key="5">
    <source>
        <dbReference type="Proteomes" id="UP000006727"/>
    </source>
</evidence>
<dbReference type="OrthoDB" id="1922150at2759"/>
<reference evidence="3 5" key="1">
    <citation type="journal article" date="2008" name="Science">
        <title>The Physcomitrella genome reveals evolutionary insights into the conquest of land by plants.</title>
        <authorList>
            <person name="Rensing S."/>
            <person name="Lang D."/>
            <person name="Zimmer A."/>
            <person name="Terry A."/>
            <person name="Salamov A."/>
            <person name="Shapiro H."/>
            <person name="Nishiyama T."/>
            <person name="Perroud P.-F."/>
            <person name="Lindquist E."/>
            <person name="Kamisugi Y."/>
            <person name="Tanahashi T."/>
            <person name="Sakakibara K."/>
            <person name="Fujita T."/>
            <person name="Oishi K."/>
            <person name="Shin-I T."/>
            <person name="Kuroki Y."/>
            <person name="Toyoda A."/>
            <person name="Suzuki Y."/>
            <person name="Hashimoto A."/>
            <person name="Yamaguchi K."/>
            <person name="Sugano A."/>
            <person name="Kohara Y."/>
            <person name="Fujiyama A."/>
            <person name="Anterola A."/>
            <person name="Aoki S."/>
            <person name="Ashton N."/>
            <person name="Barbazuk W.B."/>
            <person name="Barker E."/>
            <person name="Bennetzen J."/>
            <person name="Bezanilla M."/>
            <person name="Blankenship R."/>
            <person name="Cho S.H."/>
            <person name="Dutcher S."/>
            <person name="Estelle M."/>
            <person name="Fawcett J.A."/>
            <person name="Gundlach H."/>
            <person name="Hanada K."/>
            <person name="Heyl A."/>
            <person name="Hicks K.A."/>
            <person name="Hugh J."/>
            <person name="Lohr M."/>
            <person name="Mayer K."/>
            <person name="Melkozernov A."/>
            <person name="Murata T."/>
            <person name="Nelson D."/>
            <person name="Pils B."/>
            <person name="Prigge M."/>
            <person name="Reiss B."/>
            <person name="Renner T."/>
            <person name="Rombauts S."/>
            <person name="Rushton P."/>
            <person name="Sanderfoot A."/>
            <person name="Schween G."/>
            <person name="Shiu S.-H."/>
            <person name="Stueber K."/>
            <person name="Theodoulou F.L."/>
            <person name="Tu H."/>
            <person name="Van de Peer Y."/>
            <person name="Verrier P.J."/>
            <person name="Waters E."/>
            <person name="Wood A."/>
            <person name="Yang L."/>
            <person name="Cove D."/>
            <person name="Cuming A."/>
            <person name="Hasebe M."/>
            <person name="Lucas S."/>
            <person name="Mishler D.B."/>
            <person name="Reski R."/>
            <person name="Grigoriev I."/>
            <person name="Quatrano R.S."/>
            <person name="Boore J.L."/>
        </authorList>
    </citation>
    <scope>NUCLEOTIDE SEQUENCE [LARGE SCALE GENOMIC DNA]</scope>
    <source>
        <strain evidence="4 5">cv. Gransden 2004</strain>
    </source>
</reference>
<dbReference type="Gramene" id="Pp3c7_20380V3.1">
    <property type="protein sequence ID" value="Pp3c7_20380V3.1"/>
    <property type="gene ID" value="Pp3c7_20380"/>
</dbReference>
<gene>
    <name evidence="4" type="primary">LOC112284658</name>
    <name evidence="3" type="ORF">PHYPA_010613</name>
</gene>
<accession>A0A2K1KCB7</accession>
<dbReference type="AlphaFoldDB" id="A0A2K1KCB7"/>
<dbReference type="PANTHER" id="PTHR33595:SF7">
    <property type="entry name" value="OS12G0242500 PROTEIN"/>
    <property type="match status" value="1"/>
</dbReference>
<protein>
    <recommendedName>
        <fullName evidence="2">DUF7950 domain-containing protein</fullName>
    </recommendedName>
</protein>
<reference evidence="3 5" key="2">
    <citation type="journal article" date="2018" name="Plant J.">
        <title>The Physcomitrella patens chromosome-scale assembly reveals moss genome structure and evolution.</title>
        <authorList>
            <person name="Lang D."/>
            <person name="Ullrich K.K."/>
            <person name="Murat F."/>
            <person name="Fuchs J."/>
            <person name="Jenkins J."/>
            <person name="Haas F.B."/>
            <person name="Piednoel M."/>
            <person name="Gundlach H."/>
            <person name="Van Bel M."/>
            <person name="Meyberg R."/>
            <person name="Vives C."/>
            <person name="Morata J."/>
            <person name="Symeonidi A."/>
            <person name="Hiss M."/>
            <person name="Muchero W."/>
            <person name="Kamisugi Y."/>
            <person name="Saleh O."/>
            <person name="Blanc G."/>
            <person name="Decker E.L."/>
            <person name="van Gessel N."/>
            <person name="Grimwood J."/>
            <person name="Hayes R.D."/>
            <person name="Graham S.W."/>
            <person name="Gunter L.E."/>
            <person name="McDaniel S.F."/>
            <person name="Hoernstein S.N.W."/>
            <person name="Larsson A."/>
            <person name="Li F.W."/>
            <person name="Perroud P.F."/>
            <person name="Phillips J."/>
            <person name="Ranjan P."/>
            <person name="Rokshar D.S."/>
            <person name="Rothfels C.J."/>
            <person name="Schneider L."/>
            <person name="Shu S."/>
            <person name="Stevenson D.W."/>
            <person name="Thummler F."/>
            <person name="Tillich M."/>
            <person name="Villarreal Aguilar J.C."/>
            <person name="Widiez T."/>
            <person name="Wong G.K."/>
            <person name="Wymore A."/>
            <person name="Zhang Y."/>
            <person name="Zimmer A.D."/>
            <person name="Quatrano R.S."/>
            <person name="Mayer K.F.X."/>
            <person name="Goodstein D."/>
            <person name="Casacuberta J.M."/>
            <person name="Vandepoele K."/>
            <person name="Reski R."/>
            <person name="Cuming A.C."/>
            <person name="Tuskan G.A."/>
            <person name="Maumus F."/>
            <person name="Salse J."/>
            <person name="Schmutz J."/>
            <person name="Rensing S.A."/>
        </authorList>
    </citation>
    <scope>NUCLEOTIDE SEQUENCE [LARGE SCALE GENOMIC DNA]</scope>
    <source>
        <strain evidence="4 5">cv. Gransden 2004</strain>
    </source>
</reference>
<evidence type="ECO:0000256" key="1">
    <source>
        <dbReference type="SAM" id="MobiDB-lite"/>
    </source>
</evidence>
<dbReference type="Pfam" id="PF25821">
    <property type="entry name" value="DUF7950"/>
    <property type="match status" value="1"/>
</dbReference>
<dbReference type="InterPro" id="IPR057710">
    <property type="entry name" value="DUF7950"/>
</dbReference>
<dbReference type="RefSeq" id="XP_024380433.1">
    <property type="nucleotide sequence ID" value="XM_024524665.2"/>
</dbReference>
<evidence type="ECO:0000313" key="3">
    <source>
        <dbReference type="EMBL" id="PNR51426.1"/>
    </source>
</evidence>
<organism evidence="3">
    <name type="scientific">Physcomitrium patens</name>
    <name type="common">Spreading-leaved earth moss</name>
    <name type="synonym">Physcomitrella patens</name>
    <dbReference type="NCBI Taxonomy" id="3218"/>
    <lineage>
        <taxon>Eukaryota</taxon>
        <taxon>Viridiplantae</taxon>
        <taxon>Streptophyta</taxon>
        <taxon>Embryophyta</taxon>
        <taxon>Bryophyta</taxon>
        <taxon>Bryophytina</taxon>
        <taxon>Bryopsida</taxon>
        <taxon>Funariidae</taxon>
        <taxon>Funariales</taxon>
        <taxon>Funariaceae</taxon>
        <taxon>Physcomitrium</taxon>
    </lineage>
</organism>
<dbReference type="OMA" id="ARIQWIN"/>
<evidence type="ECO:0000259" key="2">
    <source>
        <dbReference type="Pfam" id="PF25821"/>
    </source>
</evidence>
<feature type="region of interest" description="Disordered" evidence="1">
    <location>
        <begin position="77"/>
        <end position="143"/>
    </location>
</feature>
<dbReference type="GeneID" id="112284658"/>
<dbReference type="EMBL" id="ABEU02000007">
    <property type="protein sequence ID" value="PNR51426.1"/>
    <property type="molecule type" value="Genomic_DNA"/>
</dbReference>
<reference evidence="4" key="3">
    <citation type="submission" date="2020-12" db="UniProtKB">
        <authorList>
            <consortium name="EnsemblPlants"/>
        </authorList>
    </citation>
    <scope>IDENTIFICATION</scope>
</reference>
<dbReference type="Proteomes" id="UP000006727">
    <property type="component" value="Chromosome 7"/>
</dbReference>
<dbReference type="EnsemblPlants" id="Pp3c7_20380V3.1">
    <property type="protein sequence ID" value="Pp3c7_20380V3.1"/>
    <property type="gene ID" value="Pp3c7_20380"/>
</dbReference>
<keyword evidence="5" id="KW-1185">Reference proteome</keyword>
<dbReference type="EnsemblPlants" id="Pp3c7_20380V3.2">
    <property type="protein sequence ID" value="Pp3c7_20380V3.2"/>
    <property type="gene ID" value="Pp3c7_20380"/>
</dbReference>
<dbReference type="KEGG" id="ppp:112284658"/>
<feature type="compositionally biased region" description="Polar residues" evidence="1">
    <location>
        <begin position="390"/>
        <end position="419"/>
    </location>
</feature>
<dbReference type="STRING" id="3218.A0A2K1KCB7"/>
<feature type="domain" description="DUF7950" evidence="2">
    <location>
        <begin position="571"/>
        <end position="715"/>
    </location>
</feature>
<feature type="compositionally biased region" description="Polar residues" evidence="1">
    <location>
        <begin position="90"/>
        <end position="109"/>
    </location>
</feature>
<dbReference type="Gramene" id="Pp3c7_20380V3.2">
    <property type="protein sequence ID" value="Pp3c7_20380V3.2"/>
    <property type="gene ID" value="Pp3c7_20380"/>
</dbReference>
<dbReference type="PaxDb" id="3218-PP1S2_383V6.1"/>
<dbReference type="PANTHER" id="PTHR33595">
    <property type="entry name" value="VON WILLEBRAND FACTOR A DOMAIN PROTEIN"/>
    <property type="match status" value="1"/>
</dbReference>